<dbReference type="Proteomes" id="UP000785613">
    <property type="component" value="Unassembled WGS sequence"/>
</dbReference>
<name>A0ABX0LC68_9BURK</name>
<feature type="region of interest" description="Disordered" evidence="1">
    <location>
        <begin position="187"/>
        <end position="206"/>
    </location>
</feature>
<accession>A0ABX0LC68</accession>
<sequence length="507" mass="57382">MNERIEKSCHEFWLMTCGLNTHARGKGYAQLDTPWNAFGSDDILVCTLWTDEIVSVFDPLGAKVRKFVKIGGKMKLWKGPAVKHGAQADQNLRRAAKDRLRVVGYEAEPHFHTNEPDARSVKYFYLDRAHELKRIFDFSEAAMLERLRVEEAFGRMRQEGPLQPAYLYELVSPRGDFPGMTTAQRKVGIPDEIPDQNDSNEEDEDADDDLVLFAQDEHEKASTETYAKRCLPILIAHVLKQNDQLMETLTYKELAGSLGRLNKHGEPWARGLGHVLSRVTSMIEGVDLNWSQPIPYLTTIVVAGQGPNKGLPGIGVKERWIGYEQLILAEKRSKLANEHEKIIRFGDRWNEVLERLGLDPVPAVDSENKKNAGGGWGGGESEQHKALKLFVKNHPELVGADASWFSSNEYVLRSGDEIDVFFKSDDWWIGVEVKSAVSDGLERDYERGLYQVVKYQAVLEAQALMDCPDKPPQVRVFLVLESLLPKKYVEVAKRLKVDVKDNIKPLT</sequence>
<evidence type="ECO:0008006" key="4">
    <source>
        <dbReference type="Google" id="ProtNLM"/>
    </source>
</evidence>
<organism evidence="2 3">
    <name type="scientific">Massilia rubra</name>
    <dbReference type="NCBI Taxonomy" id="2607910"/>
    <lineage>
        <taxon>Bacteria</taxon>
        <taxon>Pseudomonadati</taxon>
        <taxon>Pseudomonadota</taxon>
        <taxon>Betaproteobacteria</taxon>
        <taxon>Burkholderiales</taxon>
        <taxon>Oxalobacteraceae</taxon>
        <taxon>Telluria group</taxon>
        <taxon>Massilia</taxon>
    </lineage>
</organism>
<keyword evidence="3" id="KW-1185">Reference proteome</keyword>
<comment type="caution">
    <text evidence="2">The sequence shown here is derived from an EMBL/GenBank/DDBJ whole genome shotgun (WGS) entry which is preliminary data.</text>
</comment>
<feature type="compositionally biased region" description="Acidic residues" evidence="1">
    <location>
        <begin position="192"/>
        <end position="206"/>
    </location>
</feature>
<evidence type="ECO:0000256" key="1">
    <source>
        <dbReference type="SAM" id="MobiDB-lite"/>
    </source>
</evidence>
<evidence type="ECO:0000313" key="2">
    <source>
        <dbReference type="EMBL" id="NHZ32354.1"/>
    </source>
</evidence>
<protein>
    <recommendedName>
        <fullName evidence="4">Protein NO VEIN C-terminal domain-containing protein</fullName>
    </recommendedName>
</protein>
<reference evidence="2 3" key="1">
    <citation type="submission" date="2019-09" db="EMBL/GenBank/DDBJ databases">
        <title>Taxonomy of Antarctic Massilia spp.: description of Massilia rubra sp. nov., Massilia aquatica sp. nov., Massilia mucilaginosa sp. nov., Massilia frigida sp. nov. isolated from streams, lakes and regoliths.</title>
        <authorList>
            <person name="Holochova P."/>
            <person name="Sedlacek I."/>
            <person name="Kralova S."/>
            <person name="Maslanova I."/>
            <person name="Busse H.-J."/>
            <person name="Stankova E."/>
            <person name="Vrbovska V."/>
            <person name="Kovarovic V."/>
            <person name="Bartak M."/>
            <person name="Svec P."/>
            <person name="Pantucek R."/>
        </authorList>
    </citation>
    <scope>NUCLEOTIDE SEQUENCE [LARGE SCALE GENOMIC DNA]</scope>
    <source>
        <strain evidence="2 3">CCM 8692</strain>
    </source>
</reference>
<proteinExistence type="predicted"/>
<gene>
    <name evidence="2" type="ORF">F0185_01950</name>
</gene>
<dbReference type="EMBL" id="VUYU01000001">
    <property type="protein sequence ID" value="NHZ32354.1"/>
    <property type="molecule type" value="Genomic_DNA"/>
</dbReference>
<dbReference type="RefSeq" id="WP_167221074.1">
    <property type="nucleotide sequence ID" value="NZ_VUYU01000001.1"/>
</dbReference>
<evidence type="ECO:0000313" key="3">
    <source>
        <dbReference type="Proteomes" id="UP000785613"/>
    </source>
</evidence>